<comment type="caution">
    <text evidence="2">The sequence shown here is derived from an EMBL/GenBank/DDBJ whole genome shotgun (WGS) entry which is preliminary data.</text>
</comment>
<evidence type="ECO:0000313" key="2">
    <source>
        <dbReference type="EMBL" id="ECJ4508783.1"/>
    </source>
</evidence>
<accession>A0A5Y3XIM9</accession>
<gene>
    <name evidence="2" type="ORF">DNU24_24910</name>
</gene>
<dbReference type="EMBL" id="AAIYKG010000059">
    <property type="protein sequence ID" value="ECJ4508783.1"/>
    <property type="molecule type" value="Genomic_DNA"/>
</dbReference>
<evidence type="ECO:0000256" key="1">
    <source>
        <dbReference type="SAM" id="MobiDB-lite"/>
    </source>
</evidence>
<reference evidence="2" key="1">
    <citation type="submission" date="2018-06" db="EMBL/GenBank/DDBJ databases">
        <authorList>
            <person name="Ashton P.M."/>
            <person name="Dallman T."/>
            <person name="Nair S."/>
            <person name="De Pinna E."/>
            <person name="Peters T."/>
            <person name="Grant K."/>
        </authorList>
    </citation>
    <scope>NUCLEOTIDE SEQUENCE [LARGE SCALE GENOMIC DNA]</scope>
    <source>
        <strain evidence="2">318584</strain>
    </source>
</reference>
<dbReference type="AlphaFoldDB" id="A0A5Y3XIM9"/>
<organism evidence="2">
    <name type="scientific">Salmonella enterica subsp. salamae</name>
    <dbReference type="NCBI Taxonomy" id="59202"/>
    <lineage>
        <taxon>Bacteria</taxon>
        <taxon>Pseudomonadati</taxon>
        <taxon>Pseudomonadota</taxon>
        <taxon>Gammaproteobacteria</taxon>
        <taxon>Enterobacterales</taxon>
        <taxon>Enterobacteriaceae</taxon>
        <taxon>Salmonella</taxon>
    </lineage>
</organism>
<feature type="region of interest" description="Disordered" evidence="1">
    <location>
        <begin position="91"/>
        <end position="141"/>
    </location>
</feature>
<proteinExistence type="predicted"/>
<protein>
    <submittedName>
        <fullName evidence="2">Uncharacterized protein</fullName>
    </submittedName>
</protein>
<dbReference type="Proteomes" id="UP000839747">
    <property type="component" value="Unassembled WGS sequence"/>
</dbReference>
<sequence length="147" mass="16491">MDWRVNAQDYDHVIIALDGDYIDLILDQFDGYDDWVLAEPIESGCQIAAFMQKVRNQGGAIITRELMFDGIPDQAWKLYAWLKEVADGQLNASGQDRKPGSRPPPVSTGILPQYRDRTMAAPSDKAPHATEQKNRQSMTHVGIITEC</sequence>
<feature type="non-terminal residue" evidence="2">
    <location>
        <position position="147"/>
    </location>
</feature>
<feature type="compositionally biased region" description="Basic and acidic residues" evidence="1">
    <location>
        <begin position="125"/>
        <end position="134"/>
    </location>
</feature>
<name>A0A5Y3XIM9_SALER</name>